<dbReference type="GO" id="GO:0006465">
    <property type="term" value="P:signal peptide processing"/>
    <property type="evidence" value="ECO:0007669"/>
    <property type="project" value="TreeGrafter"/>
</dbReference>
<keyword evidence="4" id="KW-0378">Hydrolase</keyword>
<feature type="transmembrane region" description="Helical" evidence="7">
    <location>
        <begin position="209"/>
        <end position="228"/>
    </location>
</feature>
<evidence type="ECO:0000313" key="9">
    <source>
        <dbReference type="EMBL" id="CAJ2503334.1"/>
    </source>
</evidence>
<name>A0AAI8VET4_9PEZI</name>
<dbReference type="Proteomes" id="UP001295740">
    <property type="component" value="Unassembled WGS sequence"/>
</dbReference>
<keyword evidence="6 7" id="KW-0472">Membrane</keyword>
<dbReference type="Gene3D" id="1.20.1540.10">
    <property type="entry name" value="Rhomboid-like"/>
    <property type="match status" value="1"/>
</dbReference>
<dbReference type="InterPro" id="IPR050925">
    <property type="entry name" value="Rhomboid_protease_S54"/>
</dbReference>
<dbReference type="SUPFAM" id="SSF144091">
    <property type="entry name" value="Rhomboid-like"/>
    <property type="match status" value="1"/>
</dbReference>
<dbReference type="EMBL" id="CAUWAG010000004">
    <property type="protein sequence ID" value="CAJ2503334.1"/>
    <property type="molecule type" value="Genomic_DNA"/>
</dbReference>
<evidence type="ECO:0000313" key="10">
    <source>
        <dbReference type="Proteomes" id="UP001295740"/>
    </source>
</evidence>
<evidence type="ECO:0000256" key="3">
    <source>
        <dbReference type="ARBA" id="ARBA00022692"/>
    </source>
</evidence>
<organism evidence="9 10">
    <name type="scientific">Anthostomella pinea</name>
    <dbReference type="NCBI Taxonomy" id="933095"/>
    <lineage>
        <taxon>Eukaryota</taxon>
        <taxon>Fungi</taxon>
        <taxon>Dikarya</taxon>
        <taxon>Ascomycota</taxon>
        <taxon>Pezizomycotina</taxon>
        <taxon>Sordariomycetes</taxon>
        <taxon>Xylariomycetidae</taxon>
        <taxon>Xylariales</taxon>
        <taxon>Xylariaceae</taxon>
        <taxon>Anthostomella</taxon>
    </lineage>
</organism>
<feature type="transmembrane region" description="Helical" evidence="7">
    <location>
        <begin position="166"/>
        <end position="189"/>
    </location>
</feature>
<dbReference type="InterPro" id="IPR022764">
    <property type="entry name" value="Peptidase_S54_rhomboid_dom"/>
</dbReference>
<evidence type="ECO:0000256" key="7">
    <source>
        <dbReference type="SAM" id="Phobius"/>
    </source>
</evidence>
<feature type="domain" description="Peptidase S54 rhomboid" evidence="8">
    <location>
        <begin position="165"/>
        <end position="315"/>
    </location>
</feature>
<dbReference type="PANTHER" id="PTHR43731:SF14">
    <property type="entry name" value="PRESENILIN-ASSOCIATED RHOMBOID-LIKE PROTEIN, MITOCHONDRIAL"/>
    <property type="match status" value="1"/>
</dbReference>
<evidence type="ECO:0000259" key="8">
    <source>
        <dbReference type="Pfam" id="PF01694"/>
    </source>
</evidence>
<reference evidence="9" key="1">
    <citation type="submission" date="2023-10" db="EMBL/GenBank/DDBJ databases">
        <authorList>
            <person name="Hackl T."/>
        </authorList>
    </citation>
    <scope>NUCLEOTIDE SEQUENCE</scope>
</reference>
<dbReference type="AlphaFoldDB" id="A0AAI8VET4"/>
<sequence>MFRGRCPSRNAKTVLRIARSHYATPRRTFTTQPPYYQGLPPVRLLGPTIWCLATAGAIYLGCAASDVYQDVARAKGEGTRWASKRPPETFEELERFRGTSYAGTRSARSWSPFSELSGLSELAEFSEPEKLIVSAIALNTGLHASCRGSPAFWGHLAHVPVSTRNYTLLTSVFGHAGLLHLGFNMYGLFMVGPPVAQTRTFNDNGHHLAAFYLATGILTSLAQHISSIGPHRMNRFQPSLGASGAIMAILGAFGMSYPDTHIGILFLPGSLPASQFLAGVALFDAIGIFVRYPWINWAHAAHLAGLSLGASYVYFGGDKRVWRPTRRLAFNTMRLLNVI</sequence>
<dbReference type="InterPro" id="IPR035952">
    <property type="entry name" value="Rhomboid-like_sf"/>
</dbReference>
<evidence type="ECO:0000256" key="5">
    <source>
        <dbReference type="ARBA" id="ARBA00022989"/>
    </source>
</evidence>
<accession>A0AAI8VET4</accession>
<dbReference type="GO" id="GO:0004252">
    <property type="term" value="F:serine-type endopeptidase activity"/>
    <property type="evidence" value="ECO:0007669"/>
    <property type="project" value="InterPro"/>
</dbReference>
<feature type="transmembrane region" description="Helical" evidence="7">
    <location>
        <begin position="240"/>
        <end position="258"/>
    </location>
</feature>
<dbReference type="PANTHER" id="PTHR43731">
    <property type="entry name" value="RHOMBOID PROTEASE"/>
    <property type="match status" value="1"/>
</dbReference>
<comment type="caution">
    <text evidence="9">The sequence shown here is derived from an EMBL/GenBank/DDBJ whole genome shotgun (WGS) entry which is preliminary data.</text>
</comment>
<keyword evidence="10" id="KW-1185">Reference proteome</keyword>
<keyword evidence="5 7" id="KW-1133">Transmembrane helix</keyword>
<evidence type="ECO:0000256" key="2">
    <source>
        <dbReference type="ARBA" id="ARBA00009045"/>
    </source>
</evidence>
<proteinExistence type="inferred from homology"/>
<comment type="subcellular location">
    <subcellularLocation>
        <location evidence="1">Membrane</location>
        <topology evidence="1">Multi-pass membrane protein</topology>
    </subcellularLocation>
</comment>
<dbReference type="GO" id="GO:0016020">
    <property type="term" value="C:membrane"/>
    <property type="evidence" value="ECO:0007669"/>
    <property type="project" value="UniProtKB-SubCell"/>
</dbReference>
<comment type="similarity">
    <text evidence="2">Belongs to the peptidase S54 family.</text>
</comment>
<keyword evidence="3 7" id="KW-0812">Transmembrane</keyword>
<dbReference type="Pfam" id="PF01694">
    <property type="entry name" value="Rhomboid"/>
    <property type="match status" value="1"/>
</dbReference>
<protein>
    <submittedName>
        <fullName evidence="9">Uu.00g107280.m01.CDS01</fullName>
    </submittedName>
</protein>
<gene>
    <name evidence="9" type="ORF">KHLLAP_LOCUS3802</name>
</gene>
<feature type="transmembrane region" description="Helical" evidence="7">
    <location>
        <begin position="264"/>
        <end position="290"/>
    </location>
</feature>
<evidence type="ECO:0000256" key="1">
    <source>
        <dbReference type="ARBA" id="ARBA00004141"/>
    </source>
</evidence>
<evidence type="ECO:0000256" key="4">
    <source>
        <dbReference type="ARBA" id="ARBA00022801"/>
    </source>
</evidence>
<evidence type="ECO:0000256" key="6">
    <source>
        <dbReference type="ARBA" id="ARBA00023136"/>
    </source>
</evidence>